<gene>
    <name evidence="2" type="ORF">CJ030_MR3G018213</name>
</gene>
<keyword evidence="3" id="KW-1185">Reference proteome</keyword>
<comment type="caution">
    <text evidence="2">The sequence shown here is derived from an EMBL/GenBank/DDBJ whole genome shotgun (WGS) entry which is preliminary data.</text>
</comment>
<proteinExistence type="predicted"/>
<reference evidence="2 3" key="1">
    <citation type="journal article" date="2019" name="Plant Biotechnol. J.">
        <title>The red bayberry genome and genetic basis of sex determination.</title>
        <authorList>
            <person name="Jia H.M."/>
            <person name="Jia H.J."/>
            <person name="Cai Q.L."/>
            <person name="Wang Y."/>
            <person name="Zhao H.B."/>
            <person name="Yang W.F."/>
            <person name="Wang G.Y."/>
            <person name="Li Y.H."/>
            <person name="Zhan D.L."/>
            <person name="Shen Y.T."/>
            <person name="Niu Q.F."/>
            <person name="Chang L."/>
            <person name="Qiu J."/>
            <person name="Zhao L."/>
            <person name="Xie H.B."/>
            <person name="Fu W.Y."/>
            <person name="Jin J."/>
            <person name="Li X.W."/>
            <person name="Jiao Y."/>
            <person name="Zhou C.C."/>
            <person name="Tu T."/>
            <person name="Chai C.Y."/>
            <person name="Gao J.L."/>
            <person name="Fan L.J."/>
            <person name="van de Weg E."/>
            <person name="Wang J.Y."/>
            <person name="Gao Z.S."/>
        </authorList>
    </citation>
    <scope>NUCLEOTIDE SEQUENCE [LARGE SCALE GENOMIC DNA]</scope>
    <source>
        <tissue evidence="2">Leaves</tissue>
    </source>
</reference>
<evidence type="ECO:0000313" key="2">
    <source>
        <dbReference type="EMBL" id="KAB1218910.1"/>
    </source>
</evidence>
<dbReference type="AlphaFoldDB" id="A0A6A1W7Z5"/>
<name>A0A6A1W7Z5_9ROSI</name>
<sequence length="132" mass="14834">MGFMQNEDGEWVKKGVATPQKDSERGSGFEEESDDMDEDDPTARTPMAKSTPLSATPPPFGYSSRREAASISEIKQEQQKLGKHMEDLTTCMKTGFEDIKQILGSHTERFGTLDKDVRQLKLRHNSIHMASE</sequence>
<evidence type="ECO:0000313" key="3">
    <source>
        <dbReference type="Proteomes" id="UP000516437"/>
    </source>
</evidence>
<protein>
    <submittedName>
        <fullName evidence="2">Uncharacterized protein</fullName>
    </submittedName>
</protein>
<organism evidence="2 3">
    <name type="scientific">Morella rubra</name>
    <name type="common">Chinese bayberry</name>
    <dbReference type="NCBI Taxonomy" id="262757"/>
    <lineage>
        <taxon>Eukaryota</taxon>
        <taxon>Viridiplantae</taxon>
        <taxon>Streptophyta</taxon>
        <taxon>Embryophyta</taxon>
        <taxon>Tracheophyta</taxon>
        <taxon>Spermatophyta</taxon>
        <taxon>Magnoliopsida</taxon>
        <taxon>eudicotyledons</taxon>
        <taxon>Gunneridae</taxon>
        <taxon>Pentapetalae</taxon>
        <taxon>rosids</taxon>
        <taxon>fabids</taxon>
        <taxon>Fagales</taxon>
        <taxon>Myricaceae</taxon>
        <taxon>Morella</taxon>
    </lineage>
</organism>
<accession>A0A6A1W7Z5</accession>
<dbReference type="EMBL" id="RXIC02000021">
    <property type="protein sequence ID" value="KAB1218910.1"/>
    <property type="molecule type" value="Genomic_DNA"/>
</dbReference>
<feature type="compositionally biased region" description="Acidic residues" evidence="1">
    <location>
        <begin position="29"/>
        <end position="40"/>
    </location>
</feature>
<evidence type="ECO:0000256" key="1">
    <source>
        <dbReference type="SAM" id="MobiDB-lite"/>
    </source>
</evidence>
<dbReference type="Proteomes" id="UP000516437">
    <property type="component" value="Chromosome 3"/>
</dbReference>
<feature type="region of interest" description="Disordered" evidence="1">
    <location>
        <begin position="1"/>
        <end position="82"/>
    </location>
</feature>
<feature type="compositionally biased region" description="Basic and acidic residues" evidence="1">
    <location>
        <begin position="64"/>
        <end position="82"/>
    </location>
</feature>